<feature type="compositionally biased region" description="Polar residues" evidence="9">
    <location>
        <begin position="553"/>
        <end position="579"/>
    </location>
</feature>
<name>A0ABD6E7F6_9BILA</name>
<feature type="domain" description="Potassium channel" evidence="11">
    <location>
        <begin position="220"/>
        <end position="293"/>
    </location>
</feature>
<dbReference type="Gene3D" id="1.10.287.70">
    <property type="match status" value="1"/>
</dbReference>
<organism evidence="12 13">
    <name type="scientific">Gnathostoma spinigerum</name>
    <dbReference type="NCBI Taxonomy" id="75299"/>
    <lineage>
        <taxon>Eukaryota</taxon>
        <taxon>Metazoa</taxon>
        <taxon>Ecdysozoa</taxon>
        <taxon>Nematoda</taxon>
        <taxon>Chromadorea</taxon>
        <taxon>Rhabditida</taxon>
        <taxon>Spirurina</taxon>
        <taxon>Gnathostomatomorpha</taxon>
        <taxon>Gnathostomatoidea</taxon>
        <taxon>Gnathostomatidae</taxon>
        <taxon>Gnathostoma</taxon>
    </lineage>
</organism>
<gene>
    <name evidence="12" type="ORF">AB6A40_001800</name>
</gene>
<sequence>MALSIAQLLDYILTEIKRGVRAAIPIILLVIVTLIGATIFWYIEAPYERQLLQDLMVSRENHLNQAAYDISRLRWRLNSRVHYKFTSRALEQYRRQLGVADVNLDNVKWTFSGAIFYALTVYTTIGYGNIYPETSLGRVFTVFYAFLSIPLALLSIIALGALFAKICKLAWFAFMHSFTKKPWSIEEDLERKKRGNDLSATDDNNDDDLLNFPVSFLLLITLAYIFVCAALFLTVEKDWNYGTSLYFTIISFTTIGFGDVLPSNPEYMILVGVLLLLGLSLVSTVLNIIQQQIEALACRMHRDIEKNYDRQLQEGREGKLANFSDIEKQLNDRRTSGDQRRMSFFPTNQMKERLLFKMMPAGHQKSLQQHAEARLKLRTSGTQTDIWLIMSFDLMRIKSAPDIRHTIPAESKPNEEDIDDLKKASRLKPPLKPYTKKGHLQNVAENSSLKLQEKNSETSELPSKSVLVKESDDTNEPNARFKRNSFIEPMKVEKSASSGNAELRRQRSIEVATMEDEESFEAESVDDTSSPESKSVIKDSLLNSGGSEEVGQITVQQYPRLNEQASGDESNLLSPTSRKQSAHCH</sequence>
<evidence type="ECO:0000256" key="9">
    <source>
        <dbReference type="SAM" id="MobiDB-lite"/>
    </source>
</evidence>
<proteinExistence type="inferred from homology"/>
<dbReference type="GO" id="GO:0016020">
    <property type="term" value="C:membrane"/>
    <property type="evidence" value="ECO:0007669"/>
    <property type="project" value="UniProtKB-SubCell"/>
</dbReference>
<evidence type="ECO:0000313" key="13">
    <source>
        <dbReference type="Proteomes" id="UP001608902"/>
    </source>
</evidence>
<accession>A0ABD6E7F6</accession>
<feature type="domain" description="Potassium channel" evidence="11">
    <location>
        <begin position="108"/>
        <end position="162"/>
    </location>
</feature>
<dbReference type="GO" id="GO:0034220">
    <property type="term" value="P:monoatomic ion transmembrane transport"/>
    <property type="evidence" value="ECO:0007669"/>
    <property type="project" value="UniProtKB-KW"/>
</dbReference>
<feature type="compositionally biased region" description="Basic and acidic residues" evidence="9">
    <location>
        <begin position="405"/>
        <end position="423"/>
    </location>
</feature>
<evidence type="ECO:0000256" key="2">
    <source>
        <dbReference type="ARBA" id="ARBA00022448"/>
    </source>
</evidence>
<keyword evidence="6 10" id="KW-0472">Membrane</keyword>
<evidence type="ECO:0000256" key="1">
    <source>
        <dbReference type="ARBA" id="ARBA00004141"/>
    </source>
</evidence>
<feature type="transmembrane region" description="Helical" evidence="10">
    <location>
        <begin position="212"/>
        <end position="233"/>
    </location>
</feature>
<evidence type="ECO:0000256" key="5">
    <source>
        <dbReference type="ARBA" id="ARBA00023065"/>
    </source>
</evidence>
<dbReference type="Pfam" id="PF07885">
    <property type="entry name" value="Ion_trans_2"/>
    <property type="match status" value="2"/>
</dbReference>
<evidence type="ECO:0000256" key="3">
    <source>
        <dbReference type="ARBA" id="ARBA00022692"/>
    </source>
</evidence>
<reference evidence="12 13" key="1">
    <citation type="submission" date="2024-08" db="EMBL/GenBank/DDBJ databases">
        <title>Gnathostoma spinigerum genome.</title>
        <authorList>
            <person name="Gonzalez-Bertolin B."/>
            <person name="Monzon S."/>
            <person name="Zaballos A."/>
            <person name="Jimenez P."/>
            <person name="Dekumyoy P."/>
            <person name="Varona S."/>
            <person name="Cuesta I."/>
            <person name="Sumanam S."/>
            <person name="Adisakwattana P."/>
            <person name="Gasser R.B."/>
            <person name="Hernandez-Gonzalez A."/>
            <person name="Young N.D."/>
            <person name="Perteguer M.J."/>
        </authorList>
    </citation>
    <scope>NUCLEOTIDE SEQUENCE [LARGE SCALE GENOMIC DNA]</scope>
    <source>
        <strain evidence="12">AL3</strain>
        <tissue evidence="12">Liver</tissue>
    </source>
</reference>
<keyword evidence="3 8" id="KW-0812">Transmembrane</keyword>
<evidence type="ECO:0000256" key="4">
    <source>
        <dbReference type="ARBA" id="ARBA00022989"/>
    </source>
</evidence>
<feature type="transmembrane region" description="Helical" evidence="10">
    <location>
        <begin position="109"/>
        <end position="130"/>
    </location>
</feature>
<feature type="region of interest" description="Disordered" evidence="9">
    <location>
        <begin position="405"/>
        <end position="585"/>
    </location>
</feature>
<comment type="caution">
    <text evidence="12">The sequence shown here is derived from an EMBL/GenBank/DDBJ whole genome shotgun (WGS) entry which is preliminary data.</text>
</comment>
<keyword evidence="5 8" id="KW-0406">Ion transport</keyword>
<evidence type="ECO:0000256" key="6">
    <source>
        <dbReference type="ARBA" id="ARBA00023136"/>
    </source>
</evidence>
<evidence type="ECO:0000256" key="10">
    <source>
        <dbReference type="SAM" id="Phobius"/>
    </source>
</evidence>
<dbReference type="PRINTS" id="PR01333">
    <property type="entry name" value="2POREKCHANEL"/>
</dbReference>
<dbReference type="PANTHER" id="PTHR11003:SF345">
    <property type="entry name" value="TWIK FAMILY OF POTASSIUM CHANNELS PROTEIN 18"/>
    <property type="match status" value="1"/>
</dbReference>
<keyword evidence="7 8" id="KW-0407">Ion channel</keyword>
<feature type="transmembrane region" description="Helical" evidence="10">
    <location>
        <begin position="142"/>
        <end position="164"/>
    </location>
</feature>
<dbReference type="EMBL" id="JBGFUD010000711">
    <property type="protein sequence ID" value="MFH4975091.1"/>
    <property type="molecule type" value="Genomic_DNA"/>
</dbReference>
<keyword evidence="13" id="KW-1185">Reference proteome</keyword>
<keyword evidence="2 8" id="KW-0813">Transport</keyword>
<dbReference type="PANTHER" id="PTHR11003">
    <property type="entry name" value="POTASSIUM CHANNEL, SUBFAMILY K"/>
    <property type="match status" value="1"/>
</dbReference>
<evidence type="ECO:0000313" key="12">
    <source>
        <dbReference type="EMBL" id="MFH4975091.1"/>
    </source>
</evidence>
<feature type="compositionally biased region" description="Acidic residues" evidence="9">
    <location>
        <begin position="513"/>
        <end position="526"/>
    </location>
</feature>
<protein>
    <recommendedName>
        <fullName evidence="11">Potassium channel domain-containing protein</fullName>
    </recommendedName>
</protein>
<feature type="transmembrane region" description="Helical" evidence="10">
    <location>
        <begin position="267"/>
        <end position="289"/>
    </location>
</feature>
<dbReference type="SUPFAM" id="SSF81324">
    <property type="entry name" value="Voltage-gated potassium channels"/>
    <property type="match status" value="2"/>
</dbReference>
<comment type="similarity">
    <text evidence="8">Belongs to the two pore domain potassium channel (TC 1.A.1.8) family.</text>
</comment>
<evidence type="ECO:0000256" key="8">
    <source>
        <dbReference type="RuleBase" id="RU003857"/>
    </source>
</evidence>
<feature type="transmembrane region" description="Helical" evidence="10">
    <location>
        <begin position="20"/>
        <end position="43"/>
    </location>
</feature>
<comment type="subcellular location">
    <subcellularLocation>
        <location evidence="1">Membrane</location>
        <topology evidence="1">Multi-pass membrane protein</topology>
    </subcellularLocation>
</comment>
<dbReference type="Proteomes" id="UP001608902">
    <property type="component" value="Unassembled WGS sequence"/>
</dbReference>
<dbReference type="InterPro" id="IPR013099">
    <property type="entry name" value="K_chnl_dom"/>
</dbReference>
<evidence type="ECO:0000259" key="11">
    <source>
        <dbReference type="Pfam" id="PF07885"/>
    </source>
</evidence>
<evidence type="ECO:0000256" key="7">
    <source>
        <dbReference type="ARBA" id="ARBA00023303"/>
    </source>
</evidence>
<dbReference type="AlphaFoldDB" id="A0ABD6E7F6"/>
<keyword evidence="4 10" id="KW-1133">Transmembrane helix</keyword>
<feature type="transmembrane region" description="Helical" evidence="10">
    <location>
        <begin position="245"/>
        <end position="261"/>
    </location>
</feature>
<dbReference type="InterPro" id="IPR003280">
    <property type="entry name" value="2pore_dom_K_chnl"/>
</dbReference>